<accession>A0A2N8TE24</accession>
<organism evidence="1 2">
    <name type="scientific">Streptomyces cahuitamycinicus</name>
    <dbReference type="NCBI Taxonomy" id="2070367"/>
    <lineage>
        <taxon>Bacteria</taxon>
        <taxon>Bacillati</taxon>
        <taxon>Actinomycetota</taxon>
        <taxon>Actinomycetes</taxon>
        <taxon>Kitasatosporales</taxon>
        <taxon>Streptomycetaceae</taxon>
        <taxon>Streptomyces</taxon>
    </lineage>
</organism>
<name>A0A2N8TE24_9ACTN</name>
<dbReference type="Proteomes" id="UP000235943">
    <property type="component" value="Unassembled WGS sequence"/>
</dbReference>
<keyword evidence="2" id="KW-1185">Reference proteome</keyword>
<gene>
    <name evidence="1" type="ORF">C1J00_37460</name>
</gene>
<proteinExistence type="predicted"/>
<reference evidence="1 2" key="1">
    <citation type="submission" date="2018-01" db="EMBL/GenBank/DDBJ databases">
        <title>Draft genome sequence of Streptomyces sp. 13K301.</title>
        <authorList>
            <person name="Sahin N."/>
            <person name="Saygin H."/>
            <person name="Ay H."/>
        </authorList>
    </citation>
    <scope>NUCLEOTIDE SEQUENCE [LARGE SCALE GENOMIC DNA]</scope>
    <source>
        <strain evidence="1 2">13K301</strain>
    </source>
</reference>
<sequence>MDLELSELPFGLRTYGPDGHWSYEDGVLTGW</sequence>
<evidence type="ECO:0000313" key="2">
    <source>
        <dbReference type="Proteomes" id="UP000235943"/>
    </source>
</evidence>
<evidence type="ECO:0000313" key="1">
    <source>
        <dbReference type="EMBL" id="PNG17261.1"/>
    </source>
</evidence>
<comment type="caution">
    <text evidence="1">The sequence shown here is derived from an EMBL/GenBank/DDBJ whole genome shotgun (WGS) entry which is preliminary data.</text>
</comment>
<feature type="non-terminal residue" evidence="1">
    <location>
        <position position="31"/>
    </location>
</feature>
<protein>
    <submittedName>
        <fullName evidence="1">DUF1349 domain-containing protein</fullName>
    </submittedName>
</protein>
<dbReference type="AlphaFoldDB" id="A0A2N8TE24"/>
<dbReference type="EMBL" id="POUC01000490">
    <property type="protein sequence ID" value="PNG17261.1"/>
    <property type="molecule type" value="Genomic_DNA"/>
</dbReference>